<dbReference type="FunCoup" id="A0A1Y5U0C1">
    <property type="interactions" value="8"/>
</dbReference>
<dbReference type="InterPro" id="IPR011722">
    <property type="entry name" value="Hemimethylated_DNA-bd_dom"/>
</dbReference>
<dbReference type="InParanoid" id="A0A1Y5U0C1"/>
<accession>A0A1Y5U0C1</accession>
<dbReference type="OrthoDB" id="9797680at2"/>
<dbReference type="PANTHER" id="PTHR48439:SF1">
    <property type="entry name" value="HEMIMETHYLATED DNA-BINDING DOMAIN-CONTAINING PROTEIN"/>
    <property type="match status" value="1"/>
</dbReference>
<name>A0A1Y5U0C1_9PROT</name>
<dbReference type="GO" id="GO:0003677">
    <property type="term" value="F:DNA binding"/>
    <property type="evidence" value="ECO:0007669"/>
    <property type="project" value="UniProtKB-UniRule"/>
</dbReference>
<keyword evidence="4" id="KW-1185">Reference proteome</keyword>
<evidence type="ECO:0000313" key="4">
    <source>
        <dbReference type="Proteomes" id="UP000193200"/>
    </source>
</evidence>
<dbReference type="NCBIfam" id="TIGR02097">
    <property type="entry name" value="yccV"/>
    <property type="match status" value="1"/>
</dbReference>
<sequence>MTARIAKFRIGQIVRHRLFPFRGVIYDVDPVFANTDEWYEAIPAEIRPHKDQPYYHLLAENEQTTYEAYVSEQNLLPDETNAPCRHPMIQKMFSGREDGLYVLKDRVHN</sequence>
<dbReference type="AlphaFoldDB" id="A0A1Y5U0C1"/>
<dbReference type="InterPro" id="IPR036623">
    <property type="entry name" value="Hemimethylated_DNA-bd_sf"/>
</dbReference>
<dbReference type="SUPFAM" id="SSF141255">
    <property type="entry name" value="YccV-like"/>
    <property type="match status" value="1"/>
</dbReference>
<gene>
    <name evidence="3" type="primary">hspQ</name>
    <name evidence="3" type="ORF">OCH7691_04503</name>
</gene>
<protein>
    <recommendedName>
        <fullName evidence="1">Heat shock protein HspQ</fullName>
    </recommendedName>
</protein>
<organism evidence="3 4">
    <name type="scientific">Oceanibacterium hippocampi</name>
    <dbReference type="NCBI Taxonomy" id="745714"/>
    <lineage>
        <taxon>Bacteria</taxon>
        <taxon>Pseudomonadati</taxon>
        <taxon>Pseudomonadota</taxon>
        <taxon>Alphaproteobacteria</taxon>
        <taxon>Sneathiellales</taxon>
        <taxon>Sneathiellaceae</taxon>
        <taxon>Oceanibacterium</taxon>
    </lineage>
</organism>
<dbReference type="Gene3D" id="2.30.30.390">
    <property type="entry name" value="Hemimethylated DNA-binding domain"/>
    <property type="match status" value="1"/>
</dbReference>
<evidence type="ECO:0000313" key="3">
    <source>
        <dbReference type="EMBL" id="SLN77681.1"/>
    </source>
</evidence>
<evidence type="ECO:0000256" key="1">
    <source>
        <dbReference type="NCBIfam" id="TIGR02097"/>
    </source>
</evidence>
<dbReference type="InterPro" id="IPR053189">
    <property type="entry name" value="Clp_protease_adapter_ClpF"/>
</dbReference>
<evidence type="ECO:0000259" key="2">
    <source>
        <dbReference type="SMART" id="SM00992"/>
    </source>
</evidence>
<dbReference type="Proteomes" id="UP000193200">
    <property type="component" value="Unassembled WGS sequence"/>
</dbReference>
<keyword evidence="3" id="KW-0346">Stress response</keyword>
<dbReference type="EMBL" id="FWFR01000009">
    <property type="protein sequence ID" value="SLN77681.1"/>
    <property type="molecule type" value="Genomic_DNA"/>
</dbReference>
<dbReference type="Pfam" id="PF08755">
    <property type="entry name" value="YccV-like"/>
    <property type="match status" value="1"/>
</dbReference>
<feature type="domain" description="Hemimethylated DNA-binding" evidence="2">
    <location>
        <begin position="5"/>
        <end position="104"/>
    </location>
</feature>
<dbReference type="PANTHER" id="PTHR48439">
    <property type="entry name" value="HEMIMETHYLATED DNA-BINDING DOMAIN-CONTAINING PROTEIN"/>
    <property type="match status" value="1"/>
</dbReference>
<dbReference type="RefSeq" id="WP_085885836.1">
    <property type="nucleotide sequence ID" value="NZ_FWFR01000009.1"/>
</dbReference>
<proteinExistence type="predicted"/>
<reference evidence="3 4" key="1">
    <citation type="submission" date="2017-03" db="EMBL/GenBank/DDBJ databases">
        <authorList>
            <person name="Afonso C.L."/>
            <person name="Miller P.J."/>
            <person name="Scott M.A."/>
            <person name="Spackman E."/>
            <person name="Goraichik I."/>
            <person name="Dimitrov K.M."/>
            <person name="Suarez D.L."/>
            <person name="Swayne D.E."/>
        </authorList>
    </citation>
    <scope>NUCLEOTIDE SEQUENCE [LARGE SCALE GENOMIC DNA]</scope>
    <source>
        <strain evidence="3 4">CECT 7691</strain>
    </source>
</reference>
<dbReference type="SMART" id="SM00992">
    <property type="entry name" value="YccV-like"/>
    <property type="match status" value="1"/>
</dbReference>